<sequence length="32" mass="3622">MTGWNVKSVNDNALKTRLLKIWSFSKNGSTKP</sequence>
<dbReference type="KEGG" id="bpor:BPO_0531"/>
<organism evidence="1 2">
    <name type="scientific">Bergeyella porcorum</name>
    <dbReference type="NCBI Taxonomy" id="1735111"/>
    <lineage>
        <taxon>Bacteria</taxon>
        <taxon>Pseudomonadati</taxon>
        <taxon>Bacteroidota</taxon>
        <taxon>Flavobacteriia</taxon>
        <taxon>Flavobacteriales</taxon>
        <taxon>Weeksellaceae</taxon>
        <taxon>Bergeyella</taxon>
    </lineage>
</organism>
<keyword evidence="2" id="KW-1185">Reference proteome</keyword>
<protein>
    <submittedName>
        <fullName evidence="1">Uncharacterized protein</fullName>
    </submittedName>
</protein>
<evidence type="ECO:0000313" key="1">
    <source>
        <dbReference type="EMBL" id="WOC51178.1"/>
    </source>
</evidence>
<accession>A0AAU0F180</accession>
<name>A0AAU0F180_9FLAO</name>
<evidence type="ECO:0000313" key="2">
    <source>
        <dbReference type="Proteomes" id="UP001432059"/>
    </source>
</evidence>
<dbReference type="AlphaFoldDB" id="A0AAU0F180"/>
<dbReference type="EMBL" id="CP136426">
    <property type="protein sequence ID" value="WOC51178.1"/>
    <property type="molecule type" value="Genomic_DNA"/>
</dbReference>
<reference evidence="1" key="1">
    <citation type="submission" date="2023-10" db="EMBL/GenBank/DDBJ databases">
        <title>Characterization and whole genome sequencing of a novel strain of Bergeyella porcorum QD2021 isolated from pig.</title>
        <authorList>
            <person name="Liu G."/>
            <person name="Chen C."/>
            <person name="Han X."/>
        </authorList>
    </citation>
    <scope>NUCLEOTIDE SEQUENCE</scope>
    <source>
        <strain evidence="1">QD2021</strain>
    </source>
</reference>
<gene>
    <name evidence="1" type="ORF">BPO_0531</name>
</gene>
<proteinExistence type="predicted"/>
<dbReference type="Proteomes" id="UP001432059">
    <property type="component" value="Chromosome"/>
</dbReference>